<accession>A0ABD2P832</accession>
<reference evidence="1 2" key="1">
    <citation type="journal article" date="2021" name="BMC Biol.">
        <title>Horizontally acquired antibacterial genes associated with adaptive radiation of ladybird beetles.</title>
        <authorList>
            <person name="Li H.S."/>
            <person name="Tang X.F."/>
            <person name="Huang Y.H."/>
            <person name="Xu Z.Y."/>
            <person name="Chen M.L."/>
            <person name="Du X.Y."/>
            <person name="Qiu B.Y."/>
            <person name="Chen P.T."/>
            <person name="Zhang W."/>
            <person name="Slipinski A."/>
            <person name="Escalona H.E."/>
            <person name="Waterhouse R.M."/>
            <person name="Zwick A."/>
            <person name="Pang H."/>
        </authorList>
    </citation>
    <scope>NUCLEOTIDE SEQUENCE [LARGE SCALE GENOMIC DNA]</scope>
    <source>
        <strain evidence="1">SYSU2018</strain>
    </source>
</reference>
<protein>
    <recommendedName>
        <fullName evidence="3">Reverse transcriptase domain-containing protein</fullName>
    </recommendedName>
</protein>
<evidence type="ECO:0000313" key="1">
    <source>
        <dbReference type="EMBL" id="KAL3286640.1"/>
    </source>
</evidence>
<dbReference type="EMBL" id="JABFTP020000185">
    <property type="protein sequence ID" value="KAL3286640.1"/>
    <property type="molecule type" value="Genomic_DNA"/>
</dbReference>
<evidence type="ECO:0000313" key="2">
    <source>
        <dbReference type="Proteomes" id="UP001516400"/>
    </source>
</evidence>
<dbReference type="Proteomes" id="UP001516400">
    <property type="component" value="Unassembled WGS sequence"/>
</dbReference>
<keyword evidence="2" id="KW-1185">Reference proteome</keyword>
<comment type="caution">
    <text evidence="1">The sequence shown here is derived from an EMBL/GenBank/DDBJ whole genome shotgun (WGS) entry which is preliminary data.</text>
</comment>
<organism evidence="1 2">
    <name type="scientific">Cryptolaemus montrouzieri</name>
    <dbReference type="NCBI Taxonomy" id="559131"/>
    <lineage>
        <taxon>Eukaryota</taxon>
        <taxon>Metazoa</taxon>
        <taxon>Ecdysozoa</taxon>
        <taxon>Arthropoda</taxon>
        <taxon>Hexapoda</taxon>
        <taxon>Insecta</taxon>
        <taxon>Pterygota</taxon>
        <taxon>Neoptera</taxon>
        <taxon>Endopterygota</taxon>
        <taxon>Coleoptera</taxon>
        <taxon>Polyphaga</taxon>
        <taxon>Cucujiformia</taxon>
        <taxon>Coccinelloidea</taxon>
        <taxon>Coccinellidae</taxon>
        <taxon>Scymninae</taxon>
        <taxon>Scymnini</taxon>
        <taxon>Cryptolaemus</taxon>
    </lineage>
</organism>
<proteinExistence type="predicted"/>
<name>A0ABD2P832_9CUCU</name>
<sequence length="117" mass="13436">MSKPTGAILSPIPAQYIMDRLLKSCLVYLPFKVIFCRKFVDDLILAVHVDYYADVLATFDSYHDTLKFTMKKENNISVPFLDSPCRQAGIFRSTPPPMEDETKCDFELDDNIQQTFS</sequence>
<gene>
    <name evidence="1" type="ORF">HHI36_001139</name>
</gene>
<evidence type="ECO:0008006" key="3">
    <source>
        <dbReference type="Google" id="ProtNLM"/>
    </source>
</evidence>
<dbReference type="AlphaFoldDB" id="A0ABD2P832"/>